<dbReference type="InterPro" id="IPR011990">
    <property type="entry name" value="TPR-like_helical_dom_sf"/>
</dbReference>
<dbReference type="STRING" id="1391654.AKJ09_06419"/>
<evidence type="ECO:0000313" key="3">
    <source>
        <dbReference type="Proteomes" id="UP000064967"/>
    </source>
</evidence>
<gene>
    <name evidence="2" type="ORF">AKJ09_06419</name>
</gene>
<evidence type="ECO:0000256" key="1">
    <source>
        <dbReference type="SAM" id="MobiDB-lite"/>
    </source>
</evidence>
<dbReference type="SUPFAM" id="SSF48452">
    <property type="entry name" value="TPR-like"/>
    <property type="match status" value="1"/>
</dbReference>
<keyword evidence="3" id="KW-1185">Reference proteome</keyword>
<dbReference type="KEGG" id="llu:AKJ09_06419"/>
<evidence type="ECO:0000313" key="2">
    <source>
        <dbReference type="EMBL" id="AKU99755.1"/>
    </source>
</evidence>
<protein>
    <recommendedName>
        <fullName evidence="4">Outer membrane lipoprotein BamD-like domain-containing protein</fullName>
    </recommendedName>
</protein>
<dbReference type="Proteomes" id="UP000064967">
    <property type="component" value="Chromosome"/>
</dbReference>
<dbReference type="AlphaFoldDB" id="A0A0K1Q1T5"/>
<proteinExistence type="predicted"/>
<feature type="compositionally biased region" description="Pro residues" evidence="1">
    <location>
        <begin position="110"/>
        <end position="122"/>
    </location>
</feature>
<evidence type="ECO:0008006" key="4">
    <source>
        <dbReference type="Google" id="ProtNLM"/>
    </source>
</evidence>
<dbReference type="Gene3D" id="1.25.40.10">
    <property type="entry name" value="Tetratricopeptide repeat domain"/>
    <property type="match status" value="1"/>
</dbReference>
<sequence>MTMTTHDDDSGTPRDDVADRVLARLVATLPADEARPGDSALVARNLDAVLAKSSLGQPSNVVSMASRKWAPLAVAASLAVAAAAMAFTHRQSTLEGPADKGPPVVATTPAPTPPSPAVPSPKPTEETVPTLDVSSLPSAAIAAPSASPRKATTEERSAATLFTLANDARRARDVATARSLYRELQAKYPRSPEAVTSYVTLGRLELDSARANEALLQFDRYLGTGAVELREDAMAGRASALENLGRNADEKAAWQALLAAYPSSLFAPHAKQRLSRLP</sequence>
<name>A0A0K1Q1T5_9BACT</name>
<accession>A0A0K1Q1T5</accession>
<dbReference type="EMBL" id="CP012333">
    <property type="protein sequence ID" value="AKU99755.1"/>
    <property type="molecule type" value="Genomic_DNA"/>
</dbReference>
<feature type="region of interest" description="Disordered" evidence="1">
    <location>
        <begin position="93"/>
        <end position="131"/>
    </location>
</feature>
<reference evidence="2 3" key="1">
    <citation type="submission" date="2015-08" db="EMBL/GenBank/DDBJ databases">
        <authorList>
            <person name="Babu N.S."/>
            <person name="Beckwith C.J."/>
            <person name="Beseler K.G."/>
            <person name="Brison A."/>
            <person name="Carone J.V."/>
            <person name="Caskin T.P."/>
            <person name="Diamond M."/>
            <person name="Durham M.E."/>
            <person name="Foxe J.M."/>
            <person name="Go M."/>
            <person name="Henderson B.A."/>
            <person name="Jones I.B."/>
            <person name="McGettigan J.A."/>
            <person name="Micheletti S.J."/>
            <person name="Nasrallah M.E."/>
            <person name="Ortiz D."/>
            <person name="Piller C.R."/>
            <person name="Privatt S.R."/>
            <person name="Schneider S.L."/>
            <person name="Sharp S."/>
            <person name="Smith T.C."/>
            <person name="Stanton J.D."/>
            <person name="Ullery H.E."/>
            <person name="Wilson R.J."/>
            <person name="Serrano M.G."/>
            <person name="Buck G."/>
            <person name="Lee V."/>
            <person name="Wang Y."/>
            <person name="Carvalho R."/>
            <person name="Voegtly L."/>
            <person name="Shi R."/>
            <person name="Duckworth R."/>
            <person name="Johnson A."/>
            <person name="Loviza R."/>
            <person name="Walstead R."/>
            <person name="Shah Z."/>
            <person name="Kiflezghi M."/>
            <person name="Wade K."/>
            <person name="Ball S.L."/>
            <person name="Bradley K.W."/>
            <person name="Asai D.J."/>
            <person name="Bowman C.A."/>
            <person name="Russell D.A."/>
            <person name="Pope W.H."/>
            <person name="Jacobs-Sera D."/>
            <person name="Hendrix R.W."/>
            <person name="Hatfull G.F."/>
        </authorList>
    </citation>
    <scope>NUCLEOTIDE SEQUENCE [LARGE SCALE GENOMIC DNA]</scope>
    <source>
        <strain evidence="2 3">DSM 27648</strain>
    </source>
</reference>
<organism evidence="2 3">
    <name type="scientific">Labilithrix luteola</name>
    <dbReference type="NCBI Taxonomy" id="1391654"/>
    <lineage>
        <taxon>Bacteria</taxon>
        <taxon>Pseudomonadati</taxon>
        <taxon>Myxococcota</taxon>
        <taxon>Polyangia</taxon>
        <taxon>Polyangiales</taxon>
        <taxon>Labilitrichaceae</taxon>
        <taxon>Labilithrix</taxon>
    </lineage>
</organism>